<dbReference type="GO" id="GO:0004523">
    <property type="term" value="F:RNA-DNA hybrid ribonuclease activity"/>
    <property type="evidence" value="ECO:0007669"/>
    <property type="project" value="InterPro"/>
</dbReference>
<gene>
    <name evidence="2" type="ORF">GIB67_042365</name>
</gene>
<dbReference type="InterPro" id="IPR044730">
    <property type="entry name" value="RNase_H-like_dom_plant"/>
</dbReference>
<sequence>MMMKDEFCLFSLLSDDELMNLYFLFDDELMMMMMMKNEFCLFFFDGGVAIVYERKVKLLYEDVTRLLLEITEAWKRKPITDPTVLPKDKSEVKWLWNSRNKIRFDERKLTIREIQNKVLGDISISAKLSSNSMYNTTFELQVVKVLYVKCCDDSTLGNPGPSGIGVVYRDWEGRVLGTLSKAVGSTTNYMAEVQATVDGVEKTIYKGWQTLWIVSNSSATIKAFTSSKIPWKFRSKWRKLLTSLQAIRFNSTWREANFSADSTAKRRSRADLPIEEWLEGRLDFLTRIEDPHTEYFYFR</sequence>
<organism evidence="2 3">
    <name type="scientific">Kingdonia uniflora</name>
    <dbReference type="NCBI Taxonomy" id="39325"/>
    <lineage>
        <taxon>Eukaryota</taxon>
        <taxon>Viridiplantae</taxon>
        <taxon>Streptophyta</taxon>
        <taxon>Embryophyta</taxon>
        <taxon>Tracheophyta</taxon>
        <taxon>Spermatophyta</taxon>
        <taxon>Magnoliopsida</taxon>
        <taxon>Ranunculales</taxon>
        <taxon>Circaeasteraceae</taxon>
        <taxon>Kingdonia</taxon>
    </lineage>
</organism>
<dbReference type="PANTHER" id="PTHR47723:SF19">
    <property type="entry name" value="POLYNUCLEOTIDYL TRANSFERASE, RIBONUCLEASE H-LIKE SUPERFAMILY PROTEIN"/>
    <property type="match status" value="1"/>
</dbReference>
<proteinExistence type="predicted"/>
<dbReference type="Proteomes" id="UP000541444">
    <property type="component" value="Unassembled WGS sequence"/>
</dbReference>
<dbReference type="InterPro" id="IPR053151">
    <property type="entry name" value="RNase_H-like"/>
</dbReference>
<dbReference type="Gene3D" id="3.30.420.10">
    <property type="entry name" value="Ribonuclease H-like superfamily/Ribonuclease H"/>
    <property type="match status" value="1"/>
</dbReference>
<dbReference type="Pfam" id="PF13456">
    <property type="entry name" value="RVT_3"/>
    <property type="match status" value="1"/>
</dbReference>
<dbReference type="EMBL" id="JACGCM010002817">
    <property type="protein sequence ID" value="KAF6134988.1"/>
    <property type="molecule type" value="Genomic_DNA"/>
</dbReference>
<comment type="caution">
    <text evidence="2">The sequence shown here is derived from an EMBL/GenBank/DDBJ whole genome shotgun (WGS) entry which is preliminary data.</text>
</comment>
<evidence type="ECO:0000313" key="2">
    <source>
        <dbReference type="EMBL" id="KAF6134988.1"/>
    </source>
</evidence>
<dbReference type="PANTHER" id="PTHR47723">
    <property type="entry name" value="OS05G0353850 PROTEIN"/>
    <property type="match status" value="1"/>
</dbReference>
<dbReference type="SUPFAM" id="SSF53098">
    <property type="entry name" value="Ribonuclease H-like"/>
    <property type="match status" value="1"/>
</dbReference>
<dbReference type="CDD" id="cd06222">
    <property type="entry name" value="RNase_H_like"/>
    <property type="match status" value="1"/>
</dbReference>
<reference evidence="2 3" key="1">
    <citation type="journal article" date="2020" name="IScience">
        <title>Genome Sequencing of the Endangered Kingdonia uniflora (Circaeasteraceae, Ranunculales) Reveals Potential Mechanisms of Evolutionary Specialization.</title>
        <authorList>
            <person name="Sun Y."/>
            <person name="Deng T."/>
            <person name="Zhang A."/>
            <person name="Moore M.J."/>
            <person name="Landis J.B."/>
            <person name="Lin N."/>
            <person name="Zhang H."/>
            <person name="Zhang X."/>
            <person name="Huang J."/>
            <person name="Zhang X."/>
            <person name="Sun H."/>
            <person name="Wang H."/>
        </authorList>
    </citation>
    <scope>NUCLEOTIDE SEQUENCE [LARGE SCALE GENOMIC DNA]</scope>
    <source>
        <strain evidence="2">TB1705</strain>
        <tissue evidence="2">Leaf</tissue>
    </source>
</reference>
<dbReference type="AlphaFoldDB" id="A0A7J7KXC5"/>
<dbReference type="PROSITE" id="PS50879">
    <property type="entry name" value="RNASE_H_1"/>
    <property type="match status" value="1"/>
</dbReference>
<accession>A0A7J7KXC5</accession>
<feature type="domain" description="RNase H type-1" evidence="1">
    <location>
        <begin position="143"/>
        <end position="279"/>
    </location>
</feature>
<evidence type="ECO:0000259" key="1">
    <source>
        <dbReference type="PROSITE" id="PS50879"/>
    </source>
</evidence>
<dbReference type="InterPro" id="IPR002156">
    <property type="entry name" value="RNaseH_domain"/>
</dbReference>
<dbReference type="InterPro" id="IPR012337">
    <property type="entry name" value="RNaseH-like_sf"/>
</dbReference>
<dbReference type="InterPro" id="IPR036397">
    <property type="entry name" value="RNaseH_sf"/>
</dbReference>
<evidence type="ECO:0000313" key="3">
    <source>
        <dbReference type="Proteomes" id="UP000541444"/>
    </source>
</evidence>
<dbReference type="OrthoDB" id="10071381at2759"/>
<name>A0A7J7KXC5_9MAGN</name>
<dbReference type="GO" id="GO:0003676">
    <property type="term" value="F:nucleic acid binding"/>
    <property type="evidence" value="ECO:0007669"/>
    <property type="project" value="InterPro"/>
</dbReference>
<protein>
    <recommendedName>
        <fullName evidence="1">RNase H type-1 domain-containing protein</fullName>
    </recommendedName>
</protein>
<keyword evidence="3" id="KW-1185">Reference proteome</keyword>